<organism evidence="6 7">
    <name type="scientific">Burkholderia glumae</name>
    <name type="common">Pseudomonas glumae</name>
    <dbReference type="NCBI Taxonomy" id="337"/>
    <lineage>
        <taxon>Bacteria</taxon>
        <taxon>Pseudomonadati</taxon>
        <taxon>Pseudomonadota</taxon>
        <taxon>Betaproteobacteria</taxon>
        <taxon>Burkholderiales</taxon>
        <taxon>Burkholderiaceae</taxon>
        <taxon>Burkholderia</taxon>
    </lineage>
</organism>
<comment type="catalytic activity">
    <reaction evidence="4">
        <text>a 2'-deoxyadenosine in DNA + S-adenosyl-L-methionine = an N(6)-methyl-2'-deoxyadenosine in DNA + S-adenosyl-L-homocysteine + H(+)</text>
        <dbReference type="Rhea" id="RHEA:15197"/>
        <dbReference type="Rhea" id="RHEA-COMP:12418"/>
        <dbReference type="Rhea" id="RHEA-COMP:12419"/>
        <dbReference type="ChEBI" id="CHEBI:15378"/>
        <dbReference type="ChEBI" id="CHEBI:57856"/>
        <dbReference type="ChEBI" id="CHEBI:59789"/>
        <dbReference type="ChEBI" id="CHEBI:90615"/>
        <dbReference type="ChEBI" id="CHEBI:90616"/>
        <dbReference type="EC" id="2.1.1.72"/>
    </reaction>
</comment>
<dbReference type="Proteomes" id="UP001056386">
    <property type="component" value="Chromosome 1"/>
</dbReference>
<dbReference type="InterPro" id="IPR029063">
    <property type="entry name" value="SAM-dependent_MTases_sf"/>
</dbReference>
<dbReference type="PRINTS" id="PR00507">
    <property type="entry name" value="N12N6MTFRASE"/>
</dbReference>
<evidence type="ECO:0000256" key="2">
    <source>
        <dbReference type="ARBA" id="ARBA00022603"/>
    </source>
</evidence>
<dbReference type="GO" id="GO:0032259">
    <property type="term" value="P:methylation"/>
    <property type="evidence" value="ECO:0007669"/>
    <property type="project" value="UniProtKB-KW"/>
</dbReference>
<gene>
    <name evidence="6" type="ORF">NFI99_15150</name>
</gene>
<dbReference type="Pfam" id="PF20473">
    <property type="entry name" value="MmeI_Mtase"/>
    <property type="match status" value="1"/>
</dbReference>
<dbReference type="PANTHER" id="PTHR33841">
    <property type="entry name" value="DNA METHYLTRANSFERASE YEEA-RELATED"/>
    <property type="match status" value="1"/>
</dbReference>
<keyword evidence="3" id="KW-0808">Transferase</keyword>
<dbReference type="PROSITE" id="PS00092">
    <property type="entry name" value="N6_MTASE"/>
    <property type="match status" value="1"/>
</dbReference>
<feature type="domain" description="MmeI-like DNA-methyltransferase" evidence="5">
    <location>
        <begin position="343"/>
        <end position="482"/>
    </location>
</feature>
<reference evidence="6" key="1">
    <citation type="submission" date="2022-06" db="EMBL/GenBank/DDBJ databases">
        <title>Draft genome sequence of Burkholderia glumae strain GR20004 isolated from rice panicle showing bacterial panicle blight.</title>
        <authorList>
            <person name="Choi S.Y."/>
            <person name="Lee Y.H."/>
        </authorList>
    </citation>
    <scope>NUCLEOTIDE SEQUENCE</scope>
    <source>
        <strain evidence="6">GR20004</strain>
    </source>
</reference>
<dbReference type="InterPro" id="IPR046816">
    <property type="entry name" value="MmeI_Mtase"/>
</dbReference>
<dbReference type="EMBL" id="CP099587">
    <property type="protein sequence ID" value="USS46264.1"/>
    <property type="molecule type" value="Genomic_DNA"/>
</dbReference>
<name>A0ABY5BI16_BURGL</name>
<evidence type="ECO:0000259" key="5">
    <source>
        <dbReference type="Pfam" id="PF20473"/>
    </source>
</evidence>
<accession>A0ABY5BI16</accession>
<keyword evidence="2 6" id="KW-0489">Methyltransferase</keyword>
<protein>
    <recommendedName>
        <fullName evidence="1">site-specific DNA-methyltransferase (adenine-specific)</fullName>
        <ecNumber evidence="1">2.1.1.72</ecNumber>
    </recommendedName>
</protein>
<keyword evidence="7" id="KW-1185">Reference proteome</keyword>
<dbReference type="GO" id="GO:0008168">
    <property type="term" value="F:methyltransferase activity"/>
    <property type="evidence" value="ECO:0007669"/>
    <property type="project" value="UniProtKB-KW"/>
</dbReference>
<evidence type="ECO:0000256" key="3">
    <source>
        <dbReference type="ARBA" id="ARBA00022679"/>
    </source>
</evidence>
<dbReference type="InterPro" id="IPR002052">
    <property type="entry name" value="DNA_methylase_N6_adenine_CS"/>
</dbReference>
<dbReference type="EC" id="2.1.1.72" evidence="1"/>
<dbReference type="RefSeq" id="WP_252836857.1">
    <property type="nucleotide sequence ID" value="NZ_CP099587.1"/>
</dbReference>
<evidence type="ECO:0000313" key="6">
    <source>
        <dbReference type="EMBL" id="USS46264.1"/>
    </source>
</evidence>
<sequence>MTLDDLLQELDLNGVTPESLVRLDEAPSPRHVRYVDLVATDRATAEILPDAVVESSGQPFAYVIRGNRLGDSQTDVQNRLAELIRVLACRSDARYLCVVKPGILDVYPLAIFESVPAPLMLRDDGRRPSWQALLSAGTALSNGTPNGRANDKWLETLLFQLLVDAAKGIHDAAPDFSIQQVIALVGRALFFRFLVDRGIVSEEGASEISANSKGLESMFAESIALVDTCKWLDRTFNGDLLSLGDKDYEGLIGLAGQNIGTICWHLTNIQYRAVGGQLSLGWSGIRFRHVPVDVLSQVYEDFAHEFVPDLARSTSVHFTPRQLAEVVIDGAFSAVKSCPPYHAKVLDPAVGGGVFLVLAFRRLVAEHWRAFGARPSRANIRQILMTQLTGFDINSDALNITALSLYLAALELDPAPSPLSDLKFKKLLGSVLHVVNAEALGTAAEDGELGSLSAHVRGQFHGAFDIVVGNPPWTGLKGKAATALNHCVNQLLNSAESASSTQTKQAIGISSPEGTPPLTSAQQATVSAPIVARYGSPDVAFLLASTHWAKPKGALGFALHARLIFQPEAFELRKRVFRSIRVTGIMNFTALRQDKKLWPTNSAPFLLLVAQNNTPTDGESFFFISPRHEPQLAEMGQFRIDPSAATPIPLRSVDSDVYALKAAFKGGLLGMDLLSRVRQRSRSTVGQQLNSANVKFWSGYQLGKLPKRTQSAAHLQGLPVATLDMEFCVAKTAQSFDLPHVQWPRAREIYRGPLLLFRESPKWERSLRGALYSQSDSAYSESFFGLSFHGRPDLAPLVDMLYVLSYSDLFLYYQLLTSPKFGVERDSSLQADLDAFPLIEVSDLNNGLRKSVADVAASLRAGKPCWTEVDAVMASLYDLSKADEQLIRDTLAVELPFTKTRKEASEPVTTTQMQAYAETFNRLVRPFLRDNQTALARPSHDEYIEGWTFIEIQSPATSDLINTKPSTEDLRMMARVAGTYWASQLCIRRDDGSQLIGQLNQSRYWTRTQARLTALDWLQRGPLAN</sequence>
<proteinExistence type="predicted"/>
<dbReference type="InterPro" id="IPR050953">
    <property type="entry name" value="N4_N6_ade-DNA_methylase"/>
</dbReference>
<dbReference type="PANTHER" id="PTHR33841:SF1">
    <property type="entry name" value="DNA METHYLTRANSFERASE A"/>
    <property type="match status" value="1"/>
</dbReference>
<dbReference type="Gene3D" id="3.40.50.150">
    <property type="entry name" value="Vaccinia Virus protein VP39"/>
    <property type="match status" value="1"/>
</dbReference>
<evidence type="ECO:0000256" key="4">
    <source>
        <dbReference type="ARBA" id="ARBA00047942"/>
    </source>
</evidence>
<evidence type="ECO:0000256" key="1">
    <source>
        <dbReference type="ARBA" id="ARBA00011900"/>
    </source>
</evidence>
<evidence type="ECO:0000313" key="7">
    <source>
        <dbReference type="Proteomes" id="UP001056386"/>
    </source>
</evidence>
<dbReference type="SUPFAM" id="SSF53335">
    <property type="entry name" value="S-adenosyl-L-methionine-dependent methyltransferases"/>
    <property type="match status" value="1"/>
</dbReference>